<dbReference type="Proteomes" id="UP000499080">
    <property type="component" value="Unassembled WGS sequence"/>
</dbReference>
<gene>
    <name evidence="1" type="ORF">AVEN_143238_1</name>
</gene>
<accession>A0A4Y2AG27</accession>
<name>A0A4Y2AG27_ARAVE</name>
<keyword evidence="2" id="KW-1185">Reference proteome</keyword>
<dbReference type="EMBL" id="BGPR01000014">
    <property type="protein sequence ID" value="GBL77904.1"/>
    <property type="molecule type" value="Genomic_DNA"/>
</dbReference>
<comment type="caution">
    <text evidence="1">The sequence shown here is derived from an EMBL/GenBank/DDBJ whole genome shotgun (WGS) entry which is preliminary data.</text>
</comment>
<evidence type="ECO:0000313" key="2">
    <source>
        <dbReference type="Proteomes" id="UP000499080"/>
    </source>
</evidence>
<dbReference type="AlphaFoldDB" id="A0A4Y2AG27"/>
<evidence type="ECO:0000313" key="1">
    <source>
        <dbReference type="EMBL" id="GBL77904.1"/>
    </source>
</evidence>
<protein>
    <submittedName>
        <fullName evidence="1">Uncharacterized protein</fullName>
    </submittedName>
</protein>
<dbReference type="OrthoDB" id="6415905at2759"/>
<reference evidence="1 2" key="1">
    <citation type="journal article" date="2019" name="Sci. Rep.">
        <title>Orb-weaving spider Araneus ventricosus genome elucidates the spidroin gene catalogue.</title>
        <authorList>
            <person name="Kono N."/>
            <person name="Nakamura H."/>
            <person name="Ohtoshi R."/>
            <person name="Moran D.A.P."/>
            <person name="Shinohara A."/>
            <person name="Yoshida Y."/>
            <person name="Fujiwara M."/>
            <person name="Mori M."/>
            <person name="Tomita M."/>
            <person name="Arakawa K."/>
        </authorList>
    </citation>
    <scope>NUCLEOTIDE SEQUENCE [LARGE SCALE GENOMIC DNA]</scope>
</reference>
<proteinExistence type="predicted"/>
<sequence>MMTLIAKHQQTGQCNRHVIGFRCGEKNEQMKIHPDEELERMYNKKKTIIMKKGRGKKIKRKVQSETAWEISTTPQRNAIRHHHTLPVTLTEVLCHCGQLEQMDGQQRHLIGTGDNKPSKMAVGERI</sequence>
<organism evidence="1 2">
    <name type="scientific">Araneus ventricosus</name>
    <name type="common">Orbweaver spider</name>
    <name type="synonym">Epeira ventricosa</name>
    <dbReference type="NCBI Taxonomy" id="182803"/>
    <lineage>
        <taxon>Eukaryota</taxon>
        <taxon>Metazoa</taxon>
        <taxon>Ecdysozoa</taxon>
        <taxon>Arthropoda</taxon>
        <taxon>Chelicerata</taxon>
        <taxon>Arachnida</taxon>
        <taxon>Araneae</taxon>
        <taxon>Araneomorphae</taxon>
        <taxon>Entelegynae</taxon>
        <taxon>Araneoidea</taxon>
        <taxon>Araneidae</taxon>
        <taxon>Araneus</taxon>
    </lineage>
</organism>